<dbReference type="Proteomes" id="UP000007995">
    <property type="component" value="Unassembled WGS sequence"/>
</dbReference>
<feature type="domain" description="Rhamnogalacturonan I lyase beta-sheet" evidence="2">
    <location>
        <begin position="87"/>
        <end position="141"/>
    </location>
</feature>
<sequence length="673" mass="74931">MKYMKYLWMSACALLLATVTACSDYEIFAEDLNPAKVTDDDSGDSEEEDNWDGTFEEGAVLPFTRTNRAVTASFTNVFFSAEVKAIERQGVLVSWRWLPDDADDITFDVYRNGIKLNETPISKSTNYKDLTAEIGQNYTYEVKSSDKSLGICKITPTDGAAGFYRSIKVKTRADYDINDGAIGDLDGDGEYEIVIKRQVIGQARDVGDTKPWTGLQKGTCLLEAYKLDGSSNGVPMWTIDMGKNISQGQHTTQFLVYDFDGDGKAEIALRTSEGTTFGDGTIIGDVDGDGKTDYRDASSGRVLDGPEFLSLVDGETGVEMTRTEYIPRGEKDTREAYWGDAWGNRSERFLMGVGHFGSQDGRASIVMCRGYYKNFQLWAVHYNSADNKLRTRWKFNTANGYSAQWLDSGNHNLSIGDVDDDGKDEIIYGSCGIDHDGKGMYTTGLGHGDALHLGKFDPNRSGLQIVDCHEHQEYHNGKGVDFRDAATGEVLWYIPGSGDIGRCMVADVDPATPGCEVWSSASATDMYSCKGEKLSKNAPVCKDGKISYNMGIWWSGSLNRQVLDNAMVQSYTDGRLFTGGTNFGVTTINDTKANPCFYGDIWGDWREEMIYTTNDYSELRIFTTDFETQYRIRPLMEDHIYRISAAHQNIGYNQPTHTGFYLGSDRTDYKAFK</sequence>
<evidence type="ECO:0000313" key="5">
    <source>
        <dbReference type="Proteomes" id="UP000007995"/>
    </source>
</evidence>
<dbReference type="SUPFAM" id="SSF69318">
    <property type="entry name" value="Integrin alpha N-terminal domain"/>
    <property type="match status" value="1"/>
</dbReference>
<evidence type="ECO:0000259" key="3">
    <source>
        <dbReference type="Pfam" id="PF21348"/>
    </source>
</evidence>
<dbReference type="RefSeq" id="WP_007764892.1">
    <property type="nucleotide sequence ID" value="NZ_AKBZ01000002.1"/>
</dbReference>
<dbReference type="AlphaFoldDB" id="K5D977"/>
<accession>K5D977</accession>
<name>K5D977_9BACE</name>
<evidence type="ECO:0000256" key="1">
    <source>
        <dbReference type="SAM" id="SignalP"/>
    </source>
</evidence>
<reference evidence="4 5" key="1">
    <citation type="submission" date="2012-02" db="EMBL/GenBank/DDBJ databases">
        <title>The Genome Sequence of Bacteroides finegoldii CL09T03C10.</title>
        <authorList>
            <consortium name="The Broad Institute Genome Sequencing Platform"/>
            <person name="Earl A."/>
            <person name="Ward D."/>
            <person name="Feldgarden M."/>
            <person name="Gevers D."/>
            <person name="Zitomersky N.L."/>
            <person name="Coyne M.J."/>
            <person name="Comstock L.E."/>
            <person name="Young S.K."/>
            <person name="Zeng Q."/>
            <person name="Gargeya S."/>
            <person name="Fitzgerald M."/>
            <person name="Haas B."/>
            <person name="Abouelleil A."/>
            <person name="Alvarado L."/>
            <person name="Arachchi H.M."/>
            <person name="Berlin A."/>
            <person name="Chapman S.B."/>
            <person name="Gearin G."/>
            <person name="Goldberg J."/>
            <person name="Griggs A."/>
            <person name="Gujja S."/>
            <person name="Hansen M."/>
            <person name="Heiman D."/>
            <person name="Howarth C."/>
            <person name="Larimer J."/>
            <person name="Lui A."/>
            <person name="MacDonald P.J.P."/>
            <person name="McCowen C."/>
            <person name="Montmayeur A."/>
            <person name="Murphy C."/>
            <person name="Neiman D."/>
            <person name="Pearson M."/>
            <person name="Priest M."/>
            <person name="Roberts A."/>
            <person name="Saif S."/>
            <person name="Shea T."/>
            <person name="Sisk P."/>
            <person name="Stolte C."/>
            <person name="Sykes S."/>
            <person name="Wortman J."/>
            <person name="Nusbaum C."/>
            <person name="Birren B."/>
        </authorList>
    </citation>
    <scope>NUCLEOTIDE SEQUENCE [LARGE SCALE GENOMIC DNA]</scope>
    <source>
        <strain evidence="4 5">CL09T03C10</strain>
    </source>
</reference>
<gene>
    <name evidence="4" type="ORF">HMPREF1057_03049</name>
</gene>
<dbReference type="PROSITE" id="PS51257">
    <property type="entry name" value="PROKAR_LIPOPROTEIN"/>
    <property type="match status" value="1"/>
</dbReference>
<keyword evidence="1" id="KW-0732">Signal</keyword>
<evidence type="ECO:0000313" key="4">
    <source>
        <dbReference type="EMBL" id="EKJ89508.1"/>
    </source>
</evidence>
<comment type="caution">
    <text evidence="4">The sequence shown here is derived from an EMBL/GenBank/DDBJ whole genome shotgun (WGS) entry which is preliminary data.</text>
</comment>
<evidence type="ECO:0000259" key="2">
    <source>
        <dbReference type="Pfam" id="PF18370"/>
    </source>
</evidence>
<feature type="signal peptide" evidence="1">
    <location>
        <begin position="1"/>
        <end position="21"/>
    </location>
</feature>
<feature type="domain" description="Rhamnogalacturonan lyase family 11 C-terminal" evidence="3">
    <location>
        <begin position="173"/>
        <end position="667"/>
    </location>
</feature>
<dbReference type="OrthoDB" id="1050219at2"/>
<dbReference type="HOGENOM" id="CLU_002616_2_0_10"/>
<dbReference type="Pfam" id="PF21348">
    <property type="entry name" value="RGL11_C"/>
    <property type="match status" value="1"/>
</dbReference>
<dbReference type="Gene3D" id="2.60.40.10">
    <property type="entry name" value="Immunoglobulins"/>
    <property type="match status" value="1"/>
</dbReference>
<dbReference type="InterPro" id="IPR049366">
    <property type="entry name" value="RGL11_C"/>
</dbReference>
<dbReference type="InterPro" id="IPR034641">
    <property type="entry name" value="RGL11"/>
</dbReference>
<proteinExistence type="predicted"/>
<dbReference type="Pfam" id="PF18370">
    <property type="entry name" value="RGI_lyase"/>
    <property type="match status" value="1"/>
</dbReference>
<dbReference type="EMBL" id="AGXW01000012">
    <property type="protein sequence ID" value="EKJ89508.1"/>
    <property type="molecule type" value="Genomic_DNA"/>
</dbReference>
<protein>
    <submittedName>
        <fullName evidence="4">Uncharacterized protein</fullName>
    </submittedName>
</protein>
<dbReference type="InterPro" id="IPR013783">
    <property type="entry name" value="Ig-like_fold"/>
</dbReference>
<dbReference type="PANTHER" id="PTHR43118">
    <property type="entry name" value="RHAMNOGALACTURONAN LYASE (EUROFUNG)"/>
    <property type="match status" value="1"/>
</dbReference>
<dbReference type="InterPro" id="IPR028994">
    <property type="entry name" value="Integrin_alpha_N"/>
</dbReference>
<dbReference type="InterPro" id="IPR041624">
    <property type="entry name" value="RGI_lyase"/>
</dbReference>
<organism evidence="4 5">
    <name type="scientific">Bacteroides finegoldii CL09T03C10</name>
    <dbReference type="NCBI Taxonomy" id="997888"/>
    <lineage>
        <taxon>Bacteria</taxon>
        <taxon>Pseudomonadati</taxon>
        <taxon>Bacteroidota</taxon>
        <taxon>Bacteroidia</taxon>
        <taxon>Bacteroidales</taxon>
        <taxon>Bacteroidaceae</taxon>
        <taxon>Bacteroides</taxon>
    </lineage>
</organism>
<dbReference type="PANTHER" id="PTHR43118:SF1">
    <property type="entry name" value="RHAMNOGALACTURONAN LYASE (EUROFUNG)"/>
    <property type="match status" value="1"/>
</dbReference>
<feature type="chain" id="PRO_5003887079" evidence="1">
    <location>
        <begin position="22"/>
        <end position="673"/>
    </location>
</feature>